<feature type="transmembrane region" description="Helical" evidence="1">
    <location>
        <begin position="84"/>
        <end position="104"/>
    </location>
</feature>
<feature type="transmembrane region" description="Helical" evidence="1">
    <location>
        <begin position="175"/>
        <end position="193"/>
    </location>
</feature>
<feature type="transmembrane region" description="Helical" evidence="1">
    <location>
        <begin position="253"/>
        <end position="271"/>
    </location>
</feature>
<dbReference type="Proteomes" id="UP000197781">
    <property type="component" value="Chromosome"/>
</dbReference>
<dbReference type="SMART" id="SM00228">
    <property type="entry name" value="PDZ"/>
    <property type="match status" value="1"/>
</dbReference>
<dbReference type="AlphaFoldDB" id="A0A220MLS9"/>
<feature type="transmembrane region" description="Helical" evidence="1">
    <location>
        <begin position="214"/>
        <end position="233"/>
    </location>
</feature>
<dbReference type="InterPro" id="IPR036034">
    <property type="entry name" value="PDZ_sf"/>
</dbReference>
<organism evidence="3 4">
    <name type="scientific">Brevibacillus formosus</name>
    <dbReference type="NCBI Taxonomy" id="54913"/>
    <lineage>
        <taxon>Bacteria</taxon>
        <taxon>Bacillati</taxon>
        <taxon>Bacillota</taxon>
        <taxon>Bacilli</taxon>
        <taxon>Bacillales</taxon>
        <taxon>Paenibacillaceae</taxon>
        <taxon>Brevibacillus</taxon>
    </lineage>
</organism>
<evidence type="ECO:0000313" key="4">
    <source>
        <dbReference type="Proteomes" id="UP000197781"/>
    </source>
</evidence>
<reference evidence="3 4" key="1">
    <citation type="submission" date="2016-11" db="EMBL/GenBank/DDBJ databases">
        <authorList>
            <person name="Jaros S."/>
            <person name="Januszkiewicz K."/>
            <person name="Wedrychowicz H."/>
        </authorList>
    </citation>
    <scope>NUCLEOTIDE SEQUENCE [LARGE SCALE GENOMIC DNA]</scope>
    <source>
        <strain evidence="3 4">NF2</strain>
    </source>
</reference>
<keyword evidence="1" id="KW-1133">Transmembrane helix</keyword>
<dbReference type="RefSeq" id="WP_088909665.1">
    <property type="nucleotide sequence ID" value="NZ_CP018145.1"/>
</dbReference>
<evidence type="ECO:0000313" key="3">
    <source>
        <dbReference type="EMBL" id="ASJ56057.1"/>
    </source>
</evidence>
<feature type="transmembrane region" description="Helical" evidence="1">
    <location>
        <begin position="283"/>
        <end position="302"/>
    </location>
</feature>
<keyword evidence="1" id="KW-0472">Membrane</keyword>
<protein>
    <recommendedName>
        <fullName evidence="2">PDZ domain-containing protein</fullName>
    </recommendedName>
</protein>
<evidence type="ECO:0000259" key="2">
    <source>
        <dbReference type="SMART" id="SM00228"/>
    </source>
</evidence>
<proteinExistence type="predicted"/>
<dbReference type="Gene3D" id="2.30.42.10">
    <property type="match status" value="1"/>
</dbReference>
<dbReference type="EMBL" id="CP018145">
    <property type="protein sequence ID" value="ASJ56057.1"/>
    <property type="molecule type" value="Genomic_DNA"/>
</dbReference>
<keyword evidence="1" id="KW-0812">Transmembrane</keyword>
<dbReference type="InterPro" id="IPR001478">
    <property type="entry name" value="PDZ"/>
</dbReference>
<feature type="transmembrane region" description="Helical" evidence="1">
    <location>
        <begin position="110"/>
        <end position="130"/>
    </location>
</feature>
<sequence length="453" mass="50361">MEAGNSLLSVEMITTANQMPWFFFLSVEVRQLAIQADMLTIAYGFATFFINPVFYLFLVFIYLHYRRQMNLERQLFSARIQSPLLSTIRAVGMGLVGGLLISLLSAGLGVVVQAQDLWILWGLALILALIRLRFLCFAYAAGILAILHAITQVIPPVTDVPGLSYVWEMIRQAKPLPLLALVAVMHLIEAMLVRWNGGRDASPLFVEGQRGRIVGAYLLHSFWLTPVVLFVQMEPGAISGALYPGWPFFSPEAASFGLMLLPTVTGFSDMTQTMTPYRKATQVAKNLTLYAIILLGLCALAVWFYPLILLAAIFALFGHEALFFWSQYQERKRSPYFIQSSRGVKVMGVIPGTRAEEIGITPGEIIVKVNGISVREKEDLYPALQANPAFCKMEVLTREGELKFVQCAVYAGNHHQLGIIVVPDANTRAFVDLKRASVVELIKQKLEKLNVGA</sequence>
<name>A0A220MLS9_9BACL</name>
<feature type="domain" description="PDZ" evidence="2">
    <location>
        <begin position="334"/>
        <end position="399"/>
    </location>
</feature>
<dbReference type="SUPFAM" id="SSF50156">
    <property type="entry name" value="PDZ domain-like"/>
    <property type="match status" value="1"/>
</dbReference>
<dbReference type="InterPro" id="IPR041489">
    <property type="entry name" value="PDZ_6"/>
</dbReference>
<accession>A0A220MLS9</accession>
<feature type="transmembrane region" description="Helical" evidence="1">
    <location>
        <begin position="137"/>
        <end position="155"/>
    </location>
</feature>
<evidence type="ECO:0000256" key="1">
    <source>
        <dbReference type="SAM" id="Phobius"/>
    </source>
</evidence>
<feature type="transmembrane region" description="Helical" evidence="1">
    <location>
        <begin position="41"/>
        <end position="63"/>
    </location>
</feature>
<dbReference type="Pfam" id="PF17820">
    <property type="entry name" value="PDZ_6"/>
    <property type="match status" value="1"/>
</dbReference>
<gene>
    <name evidence="3" type="ORF">BP422_22435</name>
</gene>
<dbReference type="KEGG" id="bfm:BP422_22435"/>